<dbReference type="OrthoDB" id="1607513at2759"/>
<dbReference type="Proteomes" id="UP000504606">
    <property type="component" value="Unplaced"/>
</dbReference>
<gene>
    <name evidence="3" type="primary">LOC113214965</name>
</gene>
<dbReference type="RefSeq" id="XP_052129176.1">
    <property type="nucleotide sequence ID" value="XM_052273216.1"/>
</dbReference>
<dbReference type="KEGG" id="foc:113214965"/>
<dbReference type="GeneID" id="113214965"/>
<feature type="region of interest" description="Disordered" evidence="1">
    <location>
        <begin position="128"/>
        <end position="153"/>
    </location>
</feature>
<sequence length="193" mass="22175">MRVLRGVKQQKRLKGIKLELLQWLVALLKPFRDETTELKANHYPTLPLVLPTSVALQEHCQPQLLDNVAQEAMRKRALKILCDTLKPTLKQKVATFLVPVYRHLVMIEDEDERKKIFDNVRTKINGQEATAAAEDEPDHQQEPEPDPQPPRKRLRRIGANFQKWKVSGTATKPDEVSAYLQDAPDVDIEDVFP</sequence>
<organism evidence="2 3">
    <name type="scientific">Frankliniella occidentalis</name>
    <name type="common">Western flower thrips</name>
    <name type="synonym">Euthrips occidentalis</name>
    <dbReference type="NCBI Taxonomy" id="133901"/>
    <lineage>
        <taxon>Eukaryota</taxon>
        <taxon>Metazoa</taxon>
        <taxon>Ecdysozoa</taxon>
        <taxon>Arthropoda</taxon>
        <taxon>Hexapoda</taxon>
        <taxon>Insecta</taxon>
        <taxon>Pterygota</taxon>
        <taxon>Neoptera</taxon>
        <taxon>Paraneoptera</taxon>
        <taxon>Thysanoptera</taxon>
        <taxon>Terebrantia</taxon>
        <taxon>Thripoidea</taxon>
        <taxon>Thripidae</taxon>
        <taxon>Frankliniella</taxon>
    </lineage>
</organism>
<evidence type="ECO:0000313" key="3">
    <source>
        <dbReference type="RefSeq" id="XP_052129176.1"/>
    </source>
</evidence>
<name>A0A9C6XSL9_FRAOC</name>
<reference evidence="3" key="1">
    <citation type="submission" date="2025-08" db="UniProtKB">
        <authorList>
            <consortium name="RefSeq"/>
        </authorList>
    </citation>
    <scope>IDENTIFICATION</scope>
    <source>
        <tissue evidence="3">Whole organism</tissue>
    </source>
</reference>
<accession>A0A9C6XSL9</accession>
<evidence type="ECO:0000313" key="2">
    <source>
        <dbReference type="Proteomes" id="UP000504606"/>
    </source>
</evidence>
<evidence type="ECO:0000256" key="1">
    <source>
        <dbReference type="SAM" id="MobiDB-lite"/>
    </source>
</evidence>
<protein>
    <submittedName>
        <fullName evidence="3">E3 SUMO-protein ligase ZBED1-like</fullName>
    </submittedName>
</protein>
<keyword evidence="2" id="KW-1185">Reference proteome</keyword>
<dbReference type="AlphaFoldDB" id="A0A9C6XSL9"/>
<proteinExistence type="predicted"/>